<sequence length="270" mass="28377">MALTPRPSLKTLFTDEAKAQRNRAAAGIFLSSGDAGIAEIVAGAGMDYLLIDAEHSPLSLESVQSQLRALAAYDSIPVVRIPENNTTLIKQYLDLGAQSLIIPMIFTPDDARKAAAAVAYPPEGVRGIGSALARSGAWGRYPDYLTTARETITLTIQIETAEALEHLDEILAVKGIDGIFIGPSDLSASMGYTGQQNHPDVVAAAKNVIAKAKAAGLFAGVNAFNPDQAQDYVDAGADFVNVGADVALLARATEQLAAKWTTVETATTSY</sequence>
<dbReference type="Pfam" id="PF03328">
    <property type="entry name" value="HpcH_HpaI"/>
    <property type="match status" value="1"/>
</dbReference>
<keyword evidence="6" id="KW-1185">Reference proteome</keyword>
<protein>
    <submittedName>
        <fullName evidence="5">4-hydroxy-2-oxoheptanedioate aldolase</fullName>
    </submittedName>
</protein>
<comment type="caution">
    <text evidence="5">The sequence shown here is derived from an EMBL/GenBank/DDBJ whole genome shotgun (WGS) entry which is preliminary data.</text>
</comment>
<dbReference type="InterPro" id="IPR040442">
    <property type="entry name" value="Pyrv_kinase-like_dom_sf"/>
</dbReference>
<evidence type="ECO:0000313" key="6">
    <source>
        <dbReference type="Proteomes" id="UP000319746"/>
    </source>
</evidence>
<dbReference type="Gene3D" id="3.20.20.60">
    <property type="entry name" value="Phosphoenolpyruvate-binding domains"/>
    <property type="match status" value="1"/>
</dbReference>
<keyword evidence="3" id="KW-0456">Lyase</keyword>
<dbReference type="FunFam" id="3.20.20.60:FF:000004">
    <property type="entry name" value="5-keto-4-deoxy-D-glucarate aldolase"/>
    <property type="match status" value="1"/>
</dbReference>
<evidence type="ECO:0000256" key="1">
    <source>
        <dbReference type="ARBA" id="ARBA00005568"/>
    </source>
</evidence>
<dbReference type="EMBL" id="VFOU01000001">
    <property type="protein sequence ID" value="TQL73776.1"/>
    <property type="molecule type" value="Genomic_DNA"/>
</dbReference>
<accession>A0A543AMM0</accession>
<dbReference type="InterPro" id="IPR015813">
    <property type="entry name" value="Pyrv/PenolPyrv_kinase-like_dom"/>
</dbReference>
<dbReference type="InterPro" id="IPR005000">
    <property type="entry name" value="Aldolase/citrate-lyase_domain"/>
</dbReference>
<dbReference type="PANTHER" id="PTHR30502:SF0">
    <property type="entry name" value="PHOSPHOENOLPYRUVATE CARBOXYLASE FAMILY PROTEIN"/>
    <property type="match status" value="1"/>
</dbReference>
<dbReference type="GO" id="GO:0016832">
    <property type="term" value="F:aldehyde-lyase activity"/>
    <property type="evidence" value="ECO:0007669"/>
    <property type="project" value="UniProtKB-ARBA"/>
</dbReference>
<evidence type="ECO:0000256" key="3">
    <source>
        <dbReference type="ARBA" id="ARBA00023239"/>
    </source>
</evidence>
<dbReference type="AlphaFoldDB" id="A0A543AMM0"/>
<dbReference type="RefSeq" id="WP_141863967.1">
    <property type="nucleotide sequence ID" value="NZ_BAABAN010000017.1"/>
</dbReference>
<feature type="domain" description="HpcH/HpaI aldolase/citrate lyase" evidence="4">
    <location>
        <begin position="27"/>
        <end position="251"/>
    </location>
</feature>
<dbReference type="InterPro" id="IPR050251">
    <property type="entry name" value="HpcH-HpaI_aldolase"/>
</dbReference>
<dbReference type="GO" id="GO:0046872">
    <property type="term" value="F:metal ion binding"/>
    <property type="evidence" value="ECO:0007669"/>
    <property type="project" value="UniProtKB-KW"/>
</dbReference>
<evidence type="ECO:0000259" key="4">
    <source>
        <dbReference type="Pfam" id="PF03328"/>
    </source>
</evidence>
<dbReference type="OrthoDB" id="86160at2"/>
<dbReference type="PANTHER" id="PTHR30502">
    <property type="entry name" value="2-KETO-3-DEOXY-L-RHAMNONATE ALDOLASE"/>
    <property type="match status" value="1"/>
</dbReference>
<proteinExistence type="inferred from homology"/>
<evidence type="ECO:0000256" key="2">
    <source>
        <dbReference type="ARBA" id="ARBA00022723"/>
    </source>
</evidence>
<dbReference type="Proteomes" id="UP000319746">
    <property type="component" value="Unassembled WGS sequence"/>
</dbReference>
<dbReference type="SUPFAM" id="SSF51621">
    <property type="entry name" value="Phosphoenolpyruvate/pyruvate domain"/>
    <property type="match status" value="1"/>
</dbReference>
<keyword evidence="2" id="KW-0479">Metal-binding</keyword>
<gene>
    <name evidence="5" type="ORF">FB556_0223</name>
</gene>
<evidence type="ECO:0000313" key="5">
    <source>
        <dbReference type="EMBL" id="TQL73776.1"/>
    </source>
</evidence>
<dbReference type="GO" id="GO:0005737">
    <property type="term" value="C:cytoplasm"/>
    <property type="evidence" value="ECO:0007669"/>
    <property type="project" value="UniProtKB-ARBA"/>
</dbReference>
<name>A0A543AMM0_9MICC</name>
<organism evidence="5 6">
    <name type="scientific">Enteractinococcus coprophilus</name>
    <dbReference type="NCBI Taxonomy" id="1027633"/>
    <lineage>
        <taxon>Bacteria</taxon>
        <taxon>Bacillati</taxon>
        <taxon>Actinomycetota</taxon>
        <taxon>Actinomycetes</taxon>
        <taxon>Micrococcales</taxon>
        <taxon>Micrococcaceae</taxon>
    </lineage>
</organism>
<reference evidence="5 6" key="1">
    <citation type="submission" date="2019-06" db="EMBL/GenBank/DDBJ databases">
        <title>Sequencing the genomes of 1000 actinobacteria strains.</title>
        <authorList>
            <person name="Klenk H.-P."/>
        </authorList>
    </citation>
    <scope>NUCLEOTIDE SEQUENCE [LARGE SCALE GENOMIC DNA]</scope>
    <source>
        <strain evidence="5 6">DSM 24083</strain>
    </source>
</reference>
<comment type="similarity">
    <text evidence="1">Belongs to the HpcH/HpaI aldolase family.</text>
</comment>